<dbReference type="Gene3D" id="1.10.287.950">
    <property type="entry name" value="Methyl-accepting chemotaxis protein"/>
    <property type="match status" value="1"/>
</dbReference>
<dbReference type="Gene3D" id="3.30.450.20">
    <property type="entry name" value="PAS domain"/>
    <property type="match status" value="1"/>
</dbReference>
<evidence type="ECO:0000256" key="5">
    <source>
        <dbReference type="SAM" id="Phobius"/>
    </source>
</evidence>
<dbReference type="Proteomes" id="UP000034228">
    <property type="component" value="Unassembled WGS sequence"/>
</dbReference>
<comment type="similarity">
    <text evidence="3">Belongs to the methyl-accepting chemotaxis (MCP) protein family.</text>
</comment>
<dbReference type="InterPro" id="IPR000014">
    <property type="entry name" value="PAS"/>
</dbReference>
<feature type="transmembrane region" description="Helical" evidence="5">
    <location>
        <begin position="148"/>
        <end position="167"/>
    </location>
</feature>
<keyword evidence="2 4" id="KW-0807">Transducer</keyword>
<dbReference type="Pfam" id="PF08447">
    <property type="entry name" value="PAS_3"/>
    <property type="match status" value="1"/>
</dbReference>
<sequence>MKKNLPVTGAEKTFHSSANILSTTSLDGKITYINNDFIQISGFSKAELIGENHHIVRHPDMPPAVFKMFWSDLHAEKSWMGIVKNRCKNGDHYWVDAFATPIKQAGRVEEFQSVRRKAHPDAVGRAEKVYATLMSGKKLRQLNDAIPVWTKLTIVMLLILLLPLLTATFANSVLSFIVASVLATLVSIAALFILSQPLRSALQQLQRISADKVARFVYTGRADEAGMLLLAIKKLESENAALIGRINDMSAMLSDSAQNLSAAVSQSEQGTLRQFEQTEQVATAMEQMTASIASVATNAKQTSVASAAGLDITKTSKQVVDQNVQTISELKALMSSATSIIHQVADSSDEIEKILEVILAIANQTNLLALNAAIEAARAGELGRGFAVVADEVRSLANRTQNSTKEINSVIERLQSGVKQAVQAMSTGESAAAESELRSKQTAMSLEQILEAINNISHMSEQIAQAVAEQTQVADTICESVVSIKTNAQENLQAAALSSKVADETMLITSKLDQLTNQFWESQQVS</sequence>
<keyword evidence="9" id="KW-1185">Reference proteome</keyword>
<comment type="caution">
    <text evidence="8">The sequence shown here is derived from an EMBL/GenBank/DDBJ whole genome shotgun (WGS) entry which is preliminary data.</text>
</comment>
<dbReference type="SUPFAM" id="SSF58104">
    <property type="entry name" value="Methyl-accepting chemotaxis protein (MCP) signaling domain"/>
    <property type="match status" value="1"/>
</dbReference>
<dbReference type="GO" id="GO:0007165">
    <property type="term" value="P:signal transduction"/>
    <property type="evidence" value="ECO:0007669"/>
    <property type="project" value="UniProtKB-KW"/>
</dbReference>
<evidence type="ECO:0000313" key="8">
    <source>
        <dbReference type="EMBL" id="KKO44996.1"/>
    </source>
</evidence>
<dbReference type="PANTHER" id="PTHR32089:SF74">
    <property type="entry name" value="METHYL-ACCEPTING CHEMOTAXIS PROTEIN AER"/>
    <property type="match status" value="1"/>
</dbReference>
<dbReference type="CDD" id="cd00130">
    <property type="entry name" value="PAS"/>
    <property type="match status" value="1"/>
</dbReference>
<dbReference type="SUPFAM" id="SSF55785">
    <property type="entry name" value="PYP-like sensor domain (PAS domain)"/>
    <property type="match status" value="1"/>
</dbReference>
<dbReference type="RefSeq" id="WP_046558077.1">
    <property type="nucleotide sequence ID" value="NZ_LAHO01000012.1"/>
</dbReference>
<gene>
    <name evidence="8" type="ORF">WG68_12715</name>
</gene>
<dbReference type="EMBL" id="LAHO01000012">
    <property type="protein sequence ID" value="KKO44996.1"/>
    <property type="molecule type" value="Genomic_DNA"/>
</dbReference>
<proteinExistence type="inferred from homology"/>
<dbReference type="AlphaFoldDB" id="A0A0M2V2X7"/>
<dbReference type="OrthoDB" id="9781845at2"/>
<name>A0A0M2V2X7_9GAMM</name>
<keyword evidence="5" id="KW-1133">Transmembrane helix</keyword>
<evidence type="ECO:0000256" key="4">
    <source>
        <dbReference type="PROSITE-ProRule" id="PRU00284"/>
    </source>
</evidence>
<dbReference type="PANTHER" id="PTHR32089">
    <property type="entry name" value="METHYL-ACCEPTING CHEMOTAXIS PROTEIN MCPB"/>
    <property type="match status" value="1"/>
</dbReference>
<dbReference type="InterPro" id="IPR004089">
    <property type="entry name" value="MCPsignal_dom"/>
</dbReference>
<evidence type="ECO:0000259" key="7">
    <source>
        <dbReference type="PROSITE" id="PS50112"/>
    </source>
</evidence>
<feature type="domain" description="PAS" evidence="7">
    <location>
        <begin position="25"/>
        <end position="60"/>
    </location>
</feature>
<keyword evidence="5" id="KW-0472">Membrane</keyword>
<evidence type="ECO:0008006" key="10">
    <source>
        <dbReference type="Google" id="ProtNLM"/>
    </source>
</evidence>
<evidence type="ECO:0000313" key="9">
    <source>
        <dbReference type="Proteomes" id="UP000034228"/>
    </source>
</evidence>
<evidence type="ECO:0000256" key="3">
    <source>
        <dbReference type="ARBA" id="ARBA00029447"/>
    </source>
</evidence>
<dbReference type="FunFam" id="1.10.287.950:FF:000001">
    <property type="entry name" value="Methyl-accepting chemotaxis sensory transducer"/>
    <property type="match status" value="1"/>
</dbReference>
<dbReference type="NCBIfam" id="TIGR00229">
    <property type="entry name" value="sensory_box"/>
    <property type="match status" value="1"/>
</dbReference>
<dbReference type="PROSITE" id="PS50112">
    <property type="entry name" value="PAS"/>
    <property type="match status" value="1"/>
</dbReference>
<feature type="domain" description="Methyl-accepting transducer" evidence="6">
    <location>
        <begin position="249"/>
        <end position="485"/>
    </location>
</feature>
<dbReference type="GO" id="GO:0006935">
    <property type="term" value="P:chemotaxis"/>
    <property type="evidence" value="ECO:0007669"/>
    <property type="project" value="UniProtKB-ARBA"/>
</dbReference>
<reference evidence="8 9" key="1">
    <citation type="submission" date="2015-03" db="EMBL/GenBank/DDBJ databases">
        <title>Draft genome sequences of two protease-producing strains of Arsukibacterium isolated from two cold and alkaline environments.</title>
        <authorList>
            <person name="Lylloff J.E."/>
            <person name="Skov L.B."/>
            <person name="Jepsen M."/>
            <person name="Hallin P.F."/>
            <person name="Sorensen S.J."/>
            <person name="Stougaard P."/>
            <person name="Glaring M.A."/>
        </authorList>
    </citation>
    <scope>NUCLEOTIDE SEQUENCE [LARGE SCALE GENOMIC DNA]</scope>
    <source>
        <strain evidence="8 9">GCM72</strain>
    </source>
</reference>
<dbReference type="STRING" id="336831.WG68_12715"/>
<evidence type="ECO:0000256" key="2">
    <source>
        <dbReference type="ARBA" id="ARBA00023224"/>
    </source>
</evidence>
<dbReference type="SMART" id="SM00283">
    <property type="entry name" value="MA"/>
    <property type="match status" value="1"/>
</dbReference>
<comment type="subcellular location">
    <subcellularLocation>
        <location evidence="1">Membrane</location>
    </subcellularLocation>
</comment>
<evidence type="ECO:0000256" key="1">
    <source>
        <dbReference type="ARBA" id="ARBA00004370"/>
    </source>
</evidence>
<dbReference type="PATRIC" id="fig|336831.14.peg.1772"/>
<dbReference type="CDD" id="cd11386">
    <property type="entry name" value="MCP_signal"/>
    <property type="match status" value="1"/>
</dbReference>
<feature type="transmembrane region" description="Helical" evidence="5">
    <location>
        <begin position="173"/>
        <end position="194"/>
    </location>
</feature>
<dbReference type="InterPro" id="IPR013655">
    <property type="entry name" value="PAS_fold_3"/>
</dbReference>
<accession>A0A0M2V2X7</accession>
<dbReference type="InterPro" id="IPR035965">
    <property type="entry name" value="PAS-like_dom_sf"/>
</dbReference>
<protein>
    <recommendedName>
        <fullName evidence="10">Chemotaxis protein</fullName>
    </recommendedName>
</protein>
<evidence type="ECO:0000259" key="6">
    <source>
        <dbReference type="PROSITE" id="PS50111"/>
    </source>
</evidence>
<dbReference type="GO" id="GO:0016020">
    <property type="term" value="C:membrane"/>
    <property type="evidence" value="ECO:0007669"/>
    <property type="project" value="UniProtKB-SubCell"/>
</dbReference>
<dbReference type="Pfam" id="PF00015">
    <property type="entry name" value="MCPsignal"/>
    <property type="match status" value="1"/>
</dbReference>
<organism evidence="8 9">
    <name type="scientific">Arsukibacterium ikkense</name>
    <dbReference type="NCBI Taxonomy" id="336831"/>
    <lineage>
        <taxon>Bacteria</taxon>
        <taxon>Pseudomonadati</taxon>
        <taxon>Pseudomonadota</taxon>
        <taxon>Gammaproteobacteria</taxon>
        <taxon>Chromatiales</taxon>
        <taxon>Chromatiaceae</taxon>
        <taxon>Arsukibacterium</taxon>
    </lineage>
</organism>
<dbReference type="PROSITE" id="PS50111">
    <property type="entry name" value="CHEMOTAXIS_TRANSDUC_2"/>
    <property type="match status" value="1"/>
</dbReference>
<keyword evidence="5" id="KW-0812">Transmembrane</keyword>